<evidence type="ECO:0000313" key="4">
    <source>
        <dbReference type="EMBL" id="MFI7442796.1"/>
    </source>
</evidence>
<comment type="caution">
    <text evidence="4">The sequence shown here is derived from an EMBL/GenBank/DDBJ whole genome shotgun (WGS) entry which is preliminary data.</text>
</comment>
<evidence type="ECO:0000256" key="1">
    <source>
        <dbReference type="ARBA" id="ARBA00009013"/>
    </source>
</evidence>
<sequence length="115" mass="12242">MEPLSVTVTTRSGHAVVRLRGEIDIATADAFRSALDSAVEHPAVSSLDLDLGRVSFIDCSGLRVLVGVRRAMEDKGGTVRLIRRSPAVERLLSAAGLDERLHVPPSHVKVPVPAA</sequence>
<dbReference type="InterPro" id="IPR002645">
    <property type="entry name" value="STAS_dom"/>
</dbReference>
<proteinExistence type="inferred from homology"/>
<keyword evidence="5" id="KW-1185">Reference proteome</keyword>
<dbReference type="NCBIfam" id="TIGR00377">
    <property type="entry name" value="ant_ant_sig"/>
    <property type="match status" value="1"/>
</dbReference>
<dbReference type="PANTHER" id="PTHR33495:SF2">
    <property type="entry name" value="ANTI-SIGMA FACTOR ANTAGONIST TM_1081-RELATED"/>
    <property type="match status" value="1"/>
</dbReference>
<dbReference type="PANTHER" id="PTHR33495">
    <property type="entry name" value="ANTI-SIGMA FACTOR ANTAGONIST TM_1081-RELATED-RELATED"/>
    <property type="match status" value="1"/>
</dbReference>
<feature type="domain" description="STAS" evidence="3">
    <location>
        <begin position="4"/>
        <end position="115"/>
    </location>
</feature>
<gene>
    <name evidence="4" type="ORF">ACIBP5_22740</name>
</gene>
<name>A0ABW8A9X3_9ACTN</name>
<dbReference type="Pfam" id="PF01740">
    <property type="entry name" value="STAS"/>
    <property type="match status" value="1"/>
</dbReference>
<dbReference type="InterPro" id="IPR003658">
    <property type="entry name" value="Anti-sigma_ant"/>
</dbReference>
<protein>
    <recommendedName>
        <fullName evidence="2">Anti-sigma factor antagonist</fullName>
    </recommendedName>
</protein>
<dbReference type="PROSITE" id="PS50801">
    <property type="entry name" value="STAS"/>
    <property type="match status" value="1"/>
</dbReference>
<dbReference type="RefSeq" id="WP_397022781.1">
    <property type="nucleotide sequence ID" value="NZ_JBITMB010000005.1"/>
</dbReference>
<evidence type="ECO:0000256" key="2">
    <source>
        <dbReference type="RuleBase" id="RU003749"/>
    </source>
</evidence>
<dbReference type="Gene3D" id="3.30.750.24">
    <property type="entry name" value="STAS domain"/>
    <property type="match status" value="1"/>
</dbReference>
<dbReference type="CDD" id="cd07043">
    <property type="entry name" value="STAS_anti-anti-sigma_factors"/>
    <property type="match status" value="1"/>
</dbReference>
<reference evidence="4 5" key="1">
    <citation type="submission" date="2024-10" db="EMBL/GenBank/DDBJ databases">
        <title>The Natural Products Discovery Center: Release of the First 8490 Sequenced Strains for Exploring Actinobacteria Biosynthetic Diversity.</title>
        <authorList>
            <person name="Kalkreuter E."/>
            <person name="Kautsar S.A."/>
            <person name="Yang D."/>
            <person name="Bader C.D."/>
            <person name="Teijaro C.N."/>
            <person name="Fluegel L."/>
            <person name="Davis C.M."/>
            <person name="Simpson J.R."/>
            <person name="Lauterbach L."/>
            <person name="Steele A.D."/>
            <person name="Gui C."/>
            <person name="Meng S."/>
            <person name="Li G."/>
            <person name="Viehrig K."/>
            <person name="Ye F."/>
            <person name="Su P."/>
            <person name="Kiefer A.F."/>
            <person name="Nichols A."/>
            <person name="Cepeda A.J."/>
            <person name="Yan W."/>
            <person name="Fan B."/>
            <person name="Jiang Y."/>
            <person name="Adhikari A."/>
            <person name="Zheng C.-J."/>
            <person name="Schuster L."/>
            <person name="Cowan T.M."/>
            <person name="Smanski M.J."/>
            <person name="Chevrette M.G."/>
            <person name="De Carvalho L.P.S."/>
            <person name="Shen B."/>
        </authorList>
    </citation>
    <scope>NUCLEOTIDE SEQUENCE [LARGE SCALE GENOMIC DNA]</scope>
    <source>
        <strain evidence="4 5">NPDC049503</strain>
    </source>
</reference>
<accession>A0ABW8A9X3</accession>
<evidence type="ECO:0000259" key="3">
    <source>
        <dbReference type="PROSITE" id="PS50801"/>
    </source>
</evidence>
<evidence type="ECO:0000313" key="5">
    <source>
        <dbReference type="Proteomes" id="UP001612928"/>
    </source>
</evidence>
<dbReference type="InterPro" id="IPR036513">
    <property type="entry name" value="STAS_dom_sf"/>
</dbReference>
<comment type="similarity">
    <text evidence="1 2">Belongs to the anti-sigma-factor antagonist family.</text>
</comment>
<dbReference type="Proteomes" id="UP001612928">
    <property type="component" value="Unassembled WGS sequence"/>
</dbReference>
<dbReference type="EMBL" id="JBITMB010000005">
    <property type="protein sequence ID" value="MFI7442796.1"/>
    <property type="molecule type" value="Genomic_DNA"/>
</dbReference>
<dbReference type="SUPFAM" id="SSF52091">
    <property type="entry name" value="SpoIIaa-like"/>
    <property type="match status" value="1"/>
</dbReference>
<organism evidence="4 5">
    <name type="scientific">Nonomuraea indica</name>
    <dbReference type="NCBI Taxonomy" id="1581193"/>
    <lineage>
        <taxon>Bacteria</taxon>
        <taxon>Bacillati</taxon>
        <taxon>Actinomycetota</taxon>
        <taxon>Actinomycetes</taxon>
        <taxon>Streptosporangiales</taxon>
        <taxon>Streptosporangiaceae</taxon>
        <taxon>Nonomuraea</taxon>
    </lineage>
</organism>